<dbReference type="EMBL" id="AONI01000006">
    <property type="protein sequence ID" value="EPX81266.1"/>
    <property type="molecule type" value="Genomic_DNA"/>
</dbReference>
<accession>S9QIH4</accession>
<dbReference type="InterPro" id="IPR038694">
    <property type="entry name" value="DUF427_sf"/>
</dbReference>
<dbReference type="STRING" id="1123360.thalar_00716"/>
<evidence type="ECO:0000313" key="3">
    <source>
        <dbReference type="Proteomes" id="UP000015351"/>
    </source>
</evidence>
<dbReference type="AlphaFoldDB" id="S9QIH4"/>
<evidence type="ECO:0000313" key="2">
    <source>
        <dbReference type="EMBL" id="EPX81266.1"/>
    </source>
</evidence>
<feature type="domain" description="DUF427" evidence="1">
    <location>
        <begin position="17"/>
        <end position="106"/>
    </location>
</feature>
<protein>
    <recommendedName>
        <fullName evidence="1">DUF427 domain-containing protein</fullName>
    </recommendedName>
</protein>
<dbReference type="Proteomes" id="UP000015351">
    <property type="component" value="Unassembled WGS sequence"/>
</dbReference>
<reference evidence="3" key="1">
    <citation type="journal article" date="2013" name="Stand. Genomic Sci.">
        <title>Genome sequence of the Litoreibacter arenae type strain (DSM 19593(T)), a member of the Roseobacter clade isolated from sea sand.</title>
        <authorList>
            <person name="Riedel T."/>
            <person name="Fiebig A."/>
            <person name="Petersen J."/>
            <person name="Gronow S."/>
            <person name="Kyrpides N.C."/>
            <person name="Goker M."/>
            <person name="Klenk H.P."/>
        </authorList>
    </citation>
    <scope>NUCLEOTIDE SEQUENCE [LARGE SCALE GENOMIC DNA]</scope>
    <source>
        <strain evidence="3">DSM 19593</strain>
    </source>
</reference>
<dbReference type="OrthoDB" id="9815163at2"/>
<dbReference type="RefSeq" id="WP_021101785.1">
    <property type="nucleotide sequence ID" value="NZ_KE557312.1"/>
</dbReference>
<organism evidence="2 3">
    <name type="scientific">Litoreibacter arenae DSM 19593</name>
    <dbReference type="NCBI Taxonomy" id="1123360"/>
    <lineage>
        <taxon>Bacteria</taxon>
        <taxon>Pseudomonadati</taxon>
        <taxon>Pseudomonadota</taxon>
        <taxon>Alphaproteobacteria</taxon>
        <taxon>Rhodobacterales</taxon>
        <taxon>Roseobacteraceae</taxon>
        <taxon>Litoreibacter</taxon>
    </lineage>
</organism>
<dbReference type="HOGENOM" id="CLU_126578_0_1_5"/>
<dbReference type="eggNOG" id="COG2343">
    <property type="taxonomic scope" value="Bacteria"/>
</dbReference>
<gene>
    <name evidence="2" type="ORF">thalar_00716</name>
</gene>
<proteinExistence type="predicted"/>
<evidence type="ECO:0000259" key="1">
    <source>
        <dbReference type="Pfam" id="PF04248"/>
    </source>
</evidence>
<name>S9QIH4_9RHOB</name>
<dbReference type="Gene3D" id="2.170.150.40">
    <property type="entry name" value="Domain of unknown function (DUF427)"/>
    <property type="match status" value="1"/>
</dbReference>
<sequence length="114" mass="12162">MTANDITLRNASGTYSIRAAGAVLGESSNVIELVEGNAAPVYYVPRSDLAMALFDKTDTTSHCPKKGEASYYTLEAKSGPIKDAAWSYETPNAGLEQIAGHLAFFADKVTVEEV</sequence>
<dbReference type="PANTHER" id="PTHR34310:SF9">
    <property type="entry name" value="BLR5716 PROTEIN"/>
    <property type="match status" value="1"/>
</dbReference>
<dbReference type="InterPro" id="IPR007361">
    <property type="entry name" value="DUF427"/>
</dbReference>
<comment type="caution">
    <text evidence="2">The sequence shown here is derived from an EMBL/GenBank/DDBJ whole genome shotgun (WGS) entry which is preliminary data.</text>
</comment>
<dbReference type="PANTHER" id="PTHR34310">
    <property type="entry name" value="DUF427 DOMAIN PROTEIN (AFU_ORTHOLOGUE AFUA_3G02220)"/>
    <property type="match status" value="1"/>
</dbReference>
<keyword evidence="3" id="KW-1185">Reference proteome</keyword>
<dbReference type="Pfam" id="PF04248">
    <property type="entry name" value="NTP_transf_9"/>
    <property type="match status" value="1"/>
</dbReference>